<dbReference type="Proteomes" id="UP000053660">
    <property type="component" value="Unassembled WGS sequence"/>
</dbReference>
<name>A0A0B1TQZ2_OESDE</name>
<dbReference type="AlphaFoldDB" id="A0A0B1TQZ2"/>
<evidence type="ECO:0000313" key="2">
    <source>
        <dbReference type="EMBL" id="KHJ98531.1"/>
    </source>
</evidence>
<accession>A0A0B1TQZ2</accession>
<gene>
    <name evidence="2" type="ORF">OESDEN_01481</name>
</gene>
<proteinExistence type="predicted"/>
<keyword evidence="1" id="KW-0472">Membrane</keyword>
<dbReference type="EMBL" id="KN549301">
    <property type="protein sequence ID" value="KHJ98531.1"/>
    <property type="molecule type" value="Genomic_DNA"/>
</dbReference>
<reference evidence="2 3" key="1">
    <citation type="submission" date="2014-03" db="EMBL/GenBank/DDBJ databases">
        <title>Draft genome of the hookworm Oesophagostomum dentatum.</title>
        <authorList>
            <person name="Mitreva M."/>
        </authorList>
    </citation>
    <scope>NUCLEOTIDE SEQUENCE [LARGE SCALE GENOMIC DNA]</scope>
    <source>
        <strain evidence="2 3">OD-Hann</strain>
    </source>
</reference>
<keyword evidence="1" id="KW-0812">Transmembrane</keyword>
<dbReference type="OrthoDB" id="760868at2759"/>
<sequence>MTYNKALIPEFYDDVIVLLQSLLQTYVSEPMWAVYVELYKVFKSTDRQSILPFSEIAHVLHMYIVVDNESFLAFPDRMNAMIDMCQLTLQVMPTIIVTALRRLMKPSDEEGLRELRPLLFLVSLFSGACFIPSTSPVFFFFATKARCFAINRFFRDLD</sequence>
<organism evidence="2 3">
    <name type="scientific">Oesophagostomum dentatum</name>
    <name type="common">Nodular worm</name>
    <dbReference type="NCBI Taxonomy" id="61180"/>
    <lineage>
        <taxon>Eukaryota</taxon>
        <taxon>Metazoa</taxon>
        <taxon>Ecdysozoa</taxon>
        <taxon>Nematoda</taxon>
        <taxon>Chromadorea</taxon>
        <taxon>Rhabditida</taxon>
        <taxon>Rhabditina</taxon>
        <taxon>Rhabditomorpha</taxon>
        <taxon>Strongyloidea</taxon>
        <taxon>Strongylidae</taxon>
        <taxon>Oesophagostomum</taxon>
    </lineage>
</organism>
<keyword evidence="1" id="KW-1133">Transmembrane helix</keyword>
<protein>
    <submittedName>
        <fullName evidence="2">Uncharacterized protein</fullName>
    </submittedName>
</protein>
<evidence type="ECO:0000256" key="1">
    <source>
        <dbReference type="SAM" id="Phobius"/>
    </source>
</evidence>
<feature type="transmembrane region" description="Helical" evidence="1">
    <location>
        <begin position="120"/>
        <end position="142"/>
    </location>
</feature>
<evidence type="ECO:0000313" key="3">
    <source>
        <dbReference type="Proteomes" id="UP000053660"/>
    </source>
</evidence>
<feature type="transmembrane region" description="Helical" evidence="1">
    <location>
        <begin position="80"/>
        <end position="100"/>
    </location>
</feature>
<keyword evidence="3" id="KW-1185">Reference proteome</keyword>